<proteinExistence type="predicted"/>
<dbReference type="AlphaFoldDB" id="A0A7S1HYX2"/>
<accession>A0A7S1HYX2</accession>
<feature type="region of interest" description="Disordered" evidence="1">
    <location>
        <begin position="450"/>
        <end position="501"/>
    </location>
</feature>
<dbReference type="EMBL" id="HBGA01016687">
    <property type="protein sequence ID" value="CAD8995416.1"/>
    <property type="molecule type" value="Transcribed_RNA"/>
</dbReference>
<reference evidence="2" key="1">
    <citation type="submission" date="2021-01" db="EMBL/GenBank/DDBJ databases">
        <authorList>
            <person name="Corre E."/>
            <person name="Pelletier E."/>
            <person name="Niang G."/>
            <person name="Scheremetjew M."/>
            <person name="Finn R."/>
            <person name="Kale V."/>
            <person name="Holt S."/>
            <person name="Cochrane G."/>
            <person name="Meng A."/>
            <person name="Brown T."/>
            <person name="Cohen L."/>
        </authorList>
    </citation>
    <scope>NUCLEOTIDE SEQUENCE</scope>
    <source>
        <strain evidence="2">NIES-381</strain>
    </source>
</reference>
<sequence>MPLADIIFRLAVFAVCSLLLYRVLNNAVHRYTFEVERRKMAERLSVVEQVQPQPAETKHKGWEVKQQAHLKDSWFHASVGAANQMKGQQDNVVIVIEDKRVTSIALFLLSAVAHFTPSTDILICTSMEQQNEFEKFVSALGVTPATAQVFVLPFNFLVFGPTTLPAASKRFFVYQHLLHMYQNRYRKALLVDGRDVVFQGDPFRMMNDDAAYMYTERYTMRKMKSSMLTLRHCFPGDYNLHRSLWRAWSIICSGVIAGAVPHLLQLLPLQISFLVNTSEQCFHNIFGPHLQVVRHMVDQIALNVMIVKRTNCRPNQVASAQTKCRESKTDQNRTLQIRIVPPRRSPVLHMAGFSILCYDWDGPGSLRNPWGYVPSILHQYDRHPALYFYYHAYYNITNIPWRASLHNFVSVDFINQYVREERSRRDLCPMPDTRSCICGAPIPVPRLGLGNPSSDPEVGCPGLQRHHRNGQRKANPGLQGTKENLASPTPSSNRTTVMTAP</sequence>
<feature type="compositionally biased region" description="Polar residues" evidence="1">
    <location>
        <begin position="481"/>
        <end position="501"/>
    </location>
</feature>
<gene>
    <name evidence="2" type="ORF">EGYM00392_LOCUS6472</name>
</gene>
<protein>
    <recommendedName>
        <fullName evidence="3">Nucleotide-diphospho-sugar transferase domain-containing protein</fullName>
    </recommendedName>
</protein>
<name>A0A7S1HYX2_9EUGL</name>
<evidence type="ECO:0000313" key="2">
    <source>
        <dbReference type="EMBL" id="CAD8995416.1"/>
    </source>
</evidence>
<evidence type="ECO:0000256" key="1">
    <source>
        <dbReference type="SAM" id="MobiDB-lite"/>
    </source>
</evidence>
<organism evidence="2">
    <name type="scientific">Eutreptiella gymnastica</name>
    <dbReference type="NCBI Taxonomy" id="73025"/>
    <lineage>
        <taxon>Eukaryota</taxon>
        <taxon>Discoba</taxon>
        <taxon>Euglenozoa</taxon>
        <taxon>Euglenida</taxon>
        <taxon>Spirocuta</taxon>
        <taxon>Euglenophyceae</taxon>
        <taxon>Eutreptiales</taxon>
        <taxon>Eutreptiaceae</taxon>
        <taxon>Eutreptiella</taxon>
    </lineage>
</organism>
<evidence type="ECO:0008006" key="3">
    <source>
        <dbReference type="Google" id="ProtNLM"/>
    </source>
</evidence>